<dbReference type="Gene3D" id="3.90.1680.10">
    <property type="entry name" value="SOS response associated peptidase-like"/>
    <property type="match status" value="1"/>
</dbReference>
<evidence type="ECO:0000256" key="8">
    <source>
        <dbReference type="ARBA" id="ARBA00023239"/>
    </source>
</evidence>
<reference evidence="13" key="1">
    <citation type="journal article" date="2017" name="Parasit. Vectors">
        <title>Sialotranscriptomics of Rhipicephalus zambeziensis reveals intricate expression profiles of secretory proteins and suggests tight temporal transcriptional regulation during blood-feeding.</title>
        <authorList>
            <person name="de Castro M.H."/>
            <person name="de Klerk D."/>
            <person name="Pienaar R."/>
            <person name="Rees D.J.G."/>
            <person name="Mans B.J."/>
        </authorList>
    </citation>
    <scope>NUCLEOTIDE SEQUENCE</scope>
    <source>
        <tissue evidence="13">Salivary glands</tissue>
    </source>
</reference>
<protein>
    <recommendedName>
        <fullName evidence="2">Abasic site processing protein HMCES</fullName>
    </recommendedName>
    <alternativeName>
        <fullName evidence="9">Embryonic stem cell-specific 5-hydroxymethylcytosine-binding protein</fullName>
    </alternativeName>
    <alternativeName>
        <fullName evidence="10">Peptidase HMCES</fullName>
    </alternativeName>
    <alternativeName>
        <fullName evidence="11">SRAP domain-containing protein 1</fullName>
    </alternativeName>
</protein>
<feature type="compositionally biased region" description="Basic and acidic residues" evidence="12">
    <location>
        <begin position="316"/>
        <end position="345"/>
    </location>
</feature>
<dbReference type="GO" id="GO:0006508">
    <property type="term" value="P:proteolysis"/>
    <property type="evidence" value="ECO:0007669"/>
    <property type="project" value="UniProtKB-KW"/>
</dbReference>
<dbReference type="Pfam" id="PF02586">
    <property type="entry name" value="SRAP"/>
    <property type="match status" value="1"/>
</dbReference>
<sequence length="389" mass="44044">MCGRTACALSKPCLSLACQYQDPAGSYQCPQWCDVDLYGTYEPSYNIAPRSYCPVLVNNSKLDDNRQPKRVLTAMKWGLVPNWHYGNPMNFNLNTFNCRVESCSYRRCYKPAIAQGRRCVVVAEGYYEWKQPSSGSAKEPFFIYFKQPEGISMVTREWDCEGKEKTLFQDGRWKGPKLLTMAAIFDINKNAYTFSIMTLAAPEHMAWLHDRVPMVLDGEDAVAAWLDPSVDTKKLIDDFQFPTTLAWHQVTSKIGNVNYKRMDCVLPVIKEESKPKPTMMDTWLFGAKADEAGPSTSTSTQSQPPLKPEDEPAVQVKKEVGVQEAVVRVKGEPASQEKQETDVPEKQASAKQPETETKVEVKVEIKIKAESLMQLKEEEGVEPKKRRLD</sequence>
<dbReference type="GO" id="GO:0008233">
    <property type="term" value="F:peptidase activity"/>
    <property type="evidence" value="ECO:0007669"/>
    <property type="project" value="UniProtKB-KW"/>
</dbReference>
<evidence type="ECO:0000256" key="5">
    <source>
        <dbReference type="ARBA" id="ARBA00022801"/>
    </source>
</evidence>
<evidence type="ECO:0000256" key="7">
    <source>
        <dbReference type="ARBA" id="ARBA00023125"/>
    </source>
</evidence>
<keyword evidence="8" id="KW-0456">Lyase</keyword>
<keyword evidence="4" id="KW-0227">DNA damage</keyword>
<dbReference type="EMBL" id="GFPF01000902">
    <property type="protein sequence ID" value="MAA12048.1"/>
    <property type="molecule type" value="Transcribed_RNA"/>
</dbReference>
<accession>A0A224Y3B3</accession>
<dbReference type="PANTHER" id="PTHR13604:SF0">
    <property type="entry name" value="ABASIC SITE PROCESSING PROTEIN HMCES"/>
    <property type="match status" value="1"/>
</dbReference>
<evidence type="ECO:0000256" key="12">
    <source>
        <dbReference type="SAM" id="MobiDB-lite"/>
    </source>
</evidence>
<keyword evidence="5" id="KW-0378">Hydrolase</keyword>
<evidence type="ECO:0000256" key="11">
    <source>
        <dbReference type="ARBA" id="ARBA00031130"/>
    </source>
</evidence>
<evidence type="ECO:0000256" key="1">
    <source>
        <dbReference type="ARBA" id="ARBA00008136"/>
    </source>
</evidence>
<evidence type="ECO:0000256" key="10">
    <source>
        <dbReference type="ARBA" id="ARBA00030898"/>
    </source>
</evidence>
<evidence type="ECO:0000256" key="2">
    <source>
        <dbReference type="ARBA" id="ARBA00015888"/>
    </source>
</evidence>
<feature type="region of interest" description="Disordered" evidence="12">
    <location>
        <begin position="289"/>
        <end position="359"/>
    </location>
</feature>
<dbReference type="GO" id="GO:0016829">
    <property type="term" value="F:lyase activity"/>
    <property type="evidence" value="ECO:0007669"/>
    <property type="project" value="UniProtKB-KW"/>
</dbReference>
<dbReference type="InterPro" id="IPR003738">
    <property type="entry name" value="SRAP"/>
</dbReference>
<evidence type="ECO:0000256" key="9">
    <source>
        <dbReference type="ARBA" id="ARBA00030390"/>
    </source>
</evidence>
<organism evidence="13">
    <name type="scientific">Rhipicephalus zambeziensis</name>
    <dbReference type="NCBI Taxonomy" id="60191"/>
    <lineage>
        <taxon>Eukaryota</taxon>
        <taxon>Metazoa</taxon>
        <taxon>Ecdysozoa</taxon>
        <taxon>Arthropoda</taxon>
        <taxon>Chelicerata</taxon>
        <taxon>Arachnida</taxon>
        <taxon>Acari</taxon>
        <taxon>Parasitiformes</taxon>
        <taxon>Ixodida</taxon>
        <taxon>Ixodoidea</taxon>
        <taxon>Ixodidae</taxon>
        <taxon>Rhipicephalinae</taxon>
        <taxon>Rhipicephalus</taxon>
        <taxon>Rhipicephalus</taxon>
    </lineage>
</organism>
<evidence type="ECO:0000256" key="4">
    <source>
        <dbReference type="ARBA" id="ARBA00022763"/>
    </source>
</evidence>
<dbReference type="InterPro" id="IPR036590">
    <property type="entry name" value="SRAP-like"/>
</dbReference>
<feature type="compositionally biased region" description="Low complexity" evidence="12">
    <location>
        <begin position="294"/>
        <end position="304"/>
    </location>
</feature>
<evidence type="ECO:0000256" key="6">
    <source>
        <dbReference type="ARBA" id="ARBA00023124"/>
    </source>
</evidence>
<proteinExistence type="inferred from homology"/>
<evidence type="ECO:0000313" key="13">
    <source>
        <dbReference type="EMBL" id="MAA12048.1"/>
    </source>
</evidence>
<dbReference type="GO" id="GO:0003697">
    <property type="term" value="F:single-stranded DNA binding"/>
    <property type="evidence" value="ECO:0007669"/>
    <property type="project" value="InterPro"/>
</dbReference>
<keyword evidence="7" id="KW-0238">DNA-binding</keyword>
<comment type="similarity">
    <text evidence="1">Belongs to the SOS response-associated peptidase family.</text>
</comment>
<name>A0A224Y3B3_9ACAR</name>
<evidence type="ECO:0000256" key="3">
    <source>
        <dbReference type="ARBA" id="ARBA00022670"/>
    </source>
</evidence>
<dbReference type="GO" id="GO:0106300">
    <property type="term" value="P:protein-DNA covalent cross-linking repair"/>
    <property type="evidence" value="ECO:0007669"/>
    <property type="project" value="InterPro"/>
</dbReference>
<dbReference type="AlphaFoldDB" id="A0A224Y3B3"/>
<dbReference type="PANTHER" id="PTHR13604">
    <property type="entry name" value="DC12-RELATED"/>
    <property type="match status" value="1"/>
</dbReference>
<keyword evidence="6" id="KW-0190">Covalent protein-DNA linkage</keyword>
<keyword evidence="3" id="KW-0645">Protease</keyword>
<dbReference type="SUPFAM" id="SSF143081">
    <property type="entry name" value="BB1717-like"/>
    <property type="match status" value="1"/>
</dbReference>